<comment type="caution">
    <text evidence="7">The sequence shown here is derived from an EMBL/GenBank/DDBJ whole genome shotgun (WGS) entry which is preliminary data.</text>
</comment>
<evidence type="ECO:0000256" key="3">
    <source>
        <dbReference type="ARBA" id="ARBA00022989"/>
    </source>
</evidence>
<dbReference type="Gene3D" id="1.20.1540.10">
    <property type="entry name" value="Rhomboid-like"/>
    <property type="match status" value="1"/>
</dbReference>
<dbReference type="InterPro" id="IPR035952">
    <property type="entry name" value="Rhomboid-like_sf"/>
</dbReference>
<dbReference type="InterPro" id="IPR050925">
    <property type="entry name" value="Rhomboid_protease_S54"/>
</dbReference>
<dbReference type="EMBL" id="RCZO01000002">
    <property type="protein sequence ID" value="TPG10574.1"/>
    <property type="molecule type" value="Genomic_DNA"/>
</dbReference>
<comment type="subcellular location">
    <subcellularLocation>
        <location evidence="1">Membrane</location>
        <topology evidence="1">Multi-pass membrane protein</topology>
    </subcellularLocation>
</comment>
<dbReference type="SUPFAM" id="SSF144091">
    <property type="entry name" value="Rhomboid-like"/>
    <property type="match status" value="1"/>
</dbReference>
<feature type="transmembrane region" description="Helical" evidence="5">
    <location>
        <begin position="187"/>
        <end position="207"/>
    </location>
</feature>
<evidence type="ECO:0000313" key="8">
    <source>
        <dbReference type="Proteomes" id="UP000319486"/>
    </source>
</evidence>
<keyword evidence="7" id="KW-0378">Hydrolase</keyword>
<dbReference type="RefSeq" id="WP_140649941.1">
    <property type="nucleotide sequence ID" value="NZ_RCZB01000001.1"/>
</dbReference>
<feature type="transmembrane region" description="Helical" evidence="5">
    <location>
        <begin position="70"/>
        <end position="90"/>
    </location>
</feature>
<proteinExistence type="predicted"/>
<keyword evidence="7" id="KW-0645">Protease</keyword>
<organism evidence="7 8">
    <name type="scientific">Rhodanobacter glycinis</name>
    <dbReference type="NCBI Taxonomy" id="582702"/>
    <lineage>
        <taxon>Bacteria</taxon>
        <taxon>Pseudomonadati</taxon>
        <taxon>Pseudomonadota</taxon>
        <taxon>Gammaproteobacteria</taxon>
        <taxon>Lysobacterales</taxon>
        <taxon>Rhodanobacteraceae</taxon>
        <taxon>Rhodanobacter</taxon>
    </lineage>
</organism>
<dbReference type="Proteomes" id="UP000319486">
    <property type="component" value="Unassembled WGS sequence"/>
</dbReference>
<dbReference type="InterPro" id="IPR022764">
    <property type="entry name" value="Peptidase_S54_rhomboid_dom"/>
</dbReference>
<accession>A0A502CD60</accession>
<evidence type="ECO:0000313" key="7">
    <source>
        <dbReference type="EMBL" id="TPG10574.1"/>
    </source>
</evidence>
<dbReference type="GO" id="GO:0016020">
    <property type="term" value="C:membrane"/>
    <property type="evidence" value="ECO:0007669"/>
    <property type="project" value="UniProtKB-SubCell"/>
</dbReference>
<gene>
    <name evidence="7" type="ORF">EAH88_05630</name>
</gene>
<feature type="transmembrane region" description="Helical" evidence="5">
    <location>
        <begin position="102"/>
        <end position="121"/>
    </location>
</feature>
<keyword evidence="2 5" id="KW-0812">Transmembrane</keyword>
<dbReference type="Pfam" id="PF01694">
    <property type="entry name" value="Rhomboid"/>
    <property type="match status" value="1"/>
</dbReference>
<dbReference type="GO" id="GO:0004252">
    <property type="term" value="F:serine-type endopeptidase activity"/>
    <property type="evidence" value="ECO:0007669"/>
    <property type="project" value="InterPro"/>
</dbReference>
<evidence type="ECO:0000259" key="6">
    <source>
        <dbReference type="Pfam" id="PF01694"/>
    </source>
</evidence>
<keyword evidence="4 5" id="KW-0472">Membrane</keyword>
<reference evidence="7 8" key="1">
    <citation type="journal article" date="2019" name="Environ. Microbiol.">
        <title>Species interactions and distinct microbial communities in high Arctic permafrost affected cryosols are associated with the CH4 and CO2 gas fluxes.</title>
        <authorList>
            <person name="Altshuler I."/>
            <person name="Hamel J."/>
            <person name="Turney S."/>
            <person name="Magnuson E."/>
            <person name="Levesque R."/>
            <person name="Greer C."/>
            <person name="Whyte L.G."/>
        </authorList>
    </citation>
    <scope>NUCLEOTIDE SEQUENCE [LARGE SCALE GENOMIC DNA]</scope>
    <source>
        <strain evidence="7 8">S13Y</strain>
    </source>
</reference>
<protein>
    <submittedName>
        <fullName evidence="7">Rhomboid family intramembrane serine protease</fullName>
    </submittedName>
</protein>
<dbReference type="PANTHER" id="PTHR43731:SF26">
    <property type="entry name" value="RHOMBOID-LIKE PROTEIN 10, CHLOROPLASTIC"/>
    <property type="match status" value="1"/>
</dbReference>
<dbReference type="GO" id="GO:0006508">
    <property type="term" value="P:proteolysis"/>
    <property type="evidence" value="ECO:0007669"/>
    <property type="project" value="UniProtKB-KW"/>
</dbReference>
<name>A0A502CD60_9GAMM</name>
<sequence length="221" mass="24394">MPFDLPPVTRNLLIANVVVFLLQLLLHDQTSLALSQHFALWPLGPDVTGTTSDGNVVNAGFRVWQVVTYAFMHGGFTHILFNMFGLYMFGGTIERTFGSRHFLVYYFVCAIVAAVAQLIVVQWFTHGFYPTLGASGAIFGVLLAFGMLYPQEKMMLIFLPVPLPAWLFVTGYAVVELVQGVTGTAAGIAHFAHLGGMLGGFVLIQYWRGRLPLKPKGRLLR</sequence>
<evidence type="ECO:0000256" key="2">
    <source>
        <dbReference type="ARBA" id="ARBA00022692"/>
    </source>
</evidence>
<dbReference type="AlphaFoldDB" id="A0A502CD60"/>
<feature type="domain" description="Peptidase S54 rhomboid" evidence="6">
    <location>
        <begin position="62"/>
        <end position="204"/>
    </location>
</feature>
<keyword evidence="8" id="KW-1185">Reference proteome</keyword>
<dbReference type="OrthoDB" id="9814037at2"/>
<keyword evidence="3 5" id="KW-1133">Transmembrane helix</keyword>
<evidence type="ECO:0000256" key="1">
    <source>
        <dbReference type="ARBA" id="ARBA00004141"/>
    </source>
</evidence>
<feature type="transmembrane region" description="Helical" evidence="5">
    <location>
        <begin position="127"/>
        <end position="149"/>
    </location>
</feature>
<evidence type="ECO:0000256" key="5">
    <source>
        <dbReference type="SAM" id="Phobius"/>
    </source>
</evidence>
<dbReference type="STRING" id="582702.SAMN05192579_11239"/>
<evidence type="ECO:0000256" key="4">
    <source>
        <dbReference type="ARBA" id="ARBA00023136"/>
    </source>
</evidence>
<dbReference type="PANTHER" id="PTHR43731">
    <property type="entry name" value="RHOMBOID PROTEASE"/>
    <property type="match status" value="1"/>
</dbReference>
<feature type="transmembrane region" description="Helical" evidence="5">
    <location>
        <begin position="156"/>
        <end position="175"/>
    </location>
</feature>